<accession>A0A3P6S3F5</accession>
<organism evidence="2 3">
    <name type="scientific">Litomosoides sigmodontis</name>
    <name type="common">Filarial nematode worm</name>
    <dbReference type="NCBI Taxonomy" id="42156"/>
    <lineage>
        <taxon>Eukaryota</taxon>
        <taxon>Metazoa</taxon>
        <taxon>Ecdysozoa</taxon>
        <taxon>Nematoda</taxon>
        <taxon>Chromadorea</taxon>
        <taxon>Rhabditida</taxon>
        <taxon>Spirurina</taxon>
        <taxon>Spiruromorpha</taxon>
        <taxon>Filarioidea</taxon>
        <taxon>Onchocercidae</taxon>
        <taxon>Litomosoides</taxon>
    </lineage>
</organism>
<proteinExistence type="predicted"/>
<protein>
    <submittedName>
        <fullName evidence="2">Uncharacterized protein</fullName>
    </submittedName>
</protein>
<evidence type="ECO:0000313" key="3">
    <source>
        <dbReference type="Proteomes" id="UP000277928"/>
    </source>
</evidence>
<dbReference type="AlphaFoldDB" id="A0A3P6S3F5"/>
<gene>
    <name evidence="2" type="ORF">NLS_LOCUS1035</name>
</gene>
<reference evidence="2 3" key="1">
    <citation type="submission" date="2018-08" db="EMBL/GenBank/DDBJ databases">
        <authorList>
            <person name="Laetsch R D."/>
            <person name="Stevens L."/>
            <person name="Kumar S."/>
            <person name="Blaxter L. M."/>
        </authorList>
    </citation>
    <scope>NUCLEOTIDE SEQUENCE [LARGE SCALE GENOMIC DNA]</scope>
</reference>
<evidence type="ECO:0000256" key="1">
    <source>
        <dbReference type="SAM" id="MobiDB-lite"/>
    </source>
</evidence>
<keyword evidence="3" id="KW-1185">Reference proteome</keyword>
<feature type="region of interest" description="Disordered" evidence="1">
    <location>
        <begin position="43"/>
        <end position="76"/>
    </location>
</feature>
<name>A0A3P6S3F5_LITSI</name>
<dbReference type="EMBL" id="UYRX01000033">
    <property type="protein sequence ID" value="VDK70242.1"/>
    <property type="molecule type" value="Genomic_DNA"/>
</dbReference>
<dbReference type="Proteomes" id="UP000277928">
    <property type="component" value="Unassembled WGS sequence"/>
</dbReference>
<evidence type="ECO:0000313" key="2">
    <source>
        <dbReference type="EMBL" id="VDK70242.1"/>
    </source>
</evidence>
<feature type="compositionally biased region" description="Basic residues" evidence="1">
    <location>
        <begin position="43"/>
        <end position="55"/>
    </location>
</feature>
<dbReference type="OrthoDB" id="5868418at2759"/>
<sequence>MMGMLAAAGIITYVILKRRTKGTDEIETSEELVDANVSPKLHRKLLSTRSRHRKERSSLPANSRRIRFSKCRSPAQ</sequence>